<evidence type="ECO:0000256" key="2">
    <source>
        <dbReference type="ARBA" id="ARBA00022679"/>
    </source>
</evidence>
<dbReference type="CDD" id="cd03789">
    <property type="entry name" value="GT9_LPS_heptosyltransferase"/>
    <property type="match status" value="1"/>
</dbReference>
<dbReference type="EMBL" id="CP036261">
    <property type="protein sequence ID" value="QDS89578.1"/>
    <property type="molecule type" value="Genomic_DNA"/>
</dbReference>
<proteinExistence type="predicted"/>
<evidence type="ECO:0000256" key="1">
    <source>
        <dbReference type="ARBA" id="ARBA00022676"/>
    </source>
</evidence>
<gene>
    <name evidence="3" type="primary">rfaC</name>
    <name evidence="3" type="ORF">EC9_37780</name>
</gene>
<keyword evidence="2 3" id="KW-0808">Transferase</keyword>
<dbReference type="Pfam" id="PF01075">
    <property type="entry name" value="Glyco_transf_9"/>
    <property type="match status" value="1"/>
</dbReference>
<evidence type="ECO:0000313" key="4">
    <source>
        <dbReference type="Proteomes" id="UP000319557"/>
    </source>
</evidence>
<name>A0A517M3Z0_9BACT</name>
<dbReference type="Proteomes" id="UP000319557">
    <property type="component" value="Chromosome"/>
</dbReference>
<keyword evidence="1" id="KW-0328">Glycosyltransferase</keyword>
<dbReference type="GO" id="GO:0005829">
    <property type="term" value="C:cytosol"/>
    <property type="evidence" value="ECO:0007669"/>
    <property type="project" value="TreeGrafter"/>
</dbReference>
<dbReference type="AlphaFoldDB" id="A0A517M3Z0"/>
<protein>
    <submittedName>
        <fullName evidence="3">Lipopolysaccharide heptosyltransferase 1</fullName>
        <ecNumber evidence="3">2.-.-.-</ecNumber>
    </submittedName>
</protein>
<organism evidence="3 4">
    <name type="scientific">Rosistilla ulvae</name>
    <dbReference type="NCBI Taxonomy" id="1930277"/>
    <lineage>
        <taxon>Bacteria</taxon>
        <taxon>Pseudomonadati</taxon>
        <taxon>Planctomycetota</taxon>
        <taxon>Planctomycetia</taxon>
        <taxon>Pirellulales</taxon>
        <taxon>Pirellulaceae</taxon>
        <taxon>Rosistilla</taxon>
    </lineage>
</organism>
<dbReference type="Gene3D" id="3.40.50.2000">
    <property type="entry name" value="Glycogen Phosphorylase B"/>
    <property type="match status" value="2"/>
</dbReference>
<dbReference type="RefSeq" id="WP_145347379.1">
    <property type="nucleotide sequence ID" value="NZ_CP036261.1"/>
</dbReference>
<dbReference type="EC" id="2.-.-.-" evidence="3"/>
<dbReference type="OrthoDB" id="9797795at2"/>
<dbReference type="GO" id="GO:0009244">
    <property type="term" value="P:lipopolysaccharide core region biosynthetic process"/>
    <property type="evidence" value="ECO:0007669"/>
    <property type="project" value="TreeGrafter"/>
</dbReference>
<dbReference type="InterPro" id="IPR002201">
    <property type="entry name" value="Glyco_trans_9"/>
</dbReference>
<dbReference type="PANTHER" id="PTHR30160:SF1">
    <property type="entry name" value="LIPOPOLYSACCHARIDE 1,2-N-ACETYLGLUCOSAMINETRANSFERASE-RELATED"/>
    <property type="match status" value="1"/>
</dbReference>
<dbReference type="PANTHER" id="PTHR30160">
    <property type="entry name" value="TETRAACYLDISACCHARIDE 4'-KINASE-RELATED"/>
    <property type="match status" value="1"/>
</dbReference>
<dbReference type="SUPFAM" id="SSF53756">
    <property type="entry name" value="UDP-Glycosyltransferase/glycogen phosphorylase"/>
    <property type="match status" value="1"/>
</dbReference>
<dbReference type="KEGG" id="ruv:EC9_37780"/>
<sequence>MSDKPYRILISRLSAIGDCIATLPMAAAIKAAMPNATITWAVSCAARQLLEICPDVDRVISVPKRYLRTPSDLMAMRRQLRQQPFDCVLDPQSLTKSAALGWMSNAPLRIGFAKPRGRELAPWMNTVSVDSDPDLHVIDAQAELLRPLDIVPGKPQFNLNIPDDVSRWAKQHVTETVGDPNPVIMNPGAGWDSKMWPAERFGQVAAWLRNEHKIPTLIVWAGQRERELAEQIRQVSDGAAVLAADTSLVQLAAVLKHTKLFLSSDTGPMHLAVAVGTRCVTLHGPTRPELSGPYGPEHLSIQKARFDGTSRQRRSADNWSMRAIEVVDVCAGLTQMLSRSSRVAA</sequence>
<accession>A0A517M3Z0</accession>
<dbReference type="GO" id="GO:0008713">
    <property type="term" value="F:ADP-heptose-lipopolysaccharide heptosyltransferase activity"/>
    <property type="evidence" value="ECO:0007669"/>
    <property type="project" value="TreeGrafter"/>
</dbReference>
<keyword evidence="4" id="KW-1185">Reference proteome</keyword>
<dbReference type="InterPro" id="IPR051199">
    <property type="entry name" value="LPS_LOS_Heptosyltrfase"/>
</dbReference>
<reference evidence="3 4" key="1">
    <citation type="submission" date="2019-02" db="EMBL/GenBank/DDBJ databases">
        <title>Deep-cultivation of Planctomycetes and their phenomic and genomic characterization uncovers novel biology.</title>
        <authorList>
            <person name="Wiegand S."/>
            <person name="Jogler M."/>
            <person name="Boedeker C."/>
            <person name="Pinto D."/>
            <person name="Vollmers J."/>
            <person name="Rivas-Marin E."/>
            <person name="Kohn T."/>
            <person name="Peeters S.H."/>
            <person name="Heuer A."/>
            <person name="Rast P."/>
            <person name="Oberbeckmann S."/>
            <person name="Bunk B."/>
            <person name="Jeske O."/>
            <person name="Meyerdierks A."/>
            <person name="Storesund J.E."/>
            <person name="Kallscheuer N."/>
            <person name="Luecker S."/>
            <person name="Lage O.M."/>
            <person name="Pohl T."/>
            <person name="Merkel B.J."/>
            <person name="Hornburger P."/>
            <person name="Mueller R.-W."/>
            <person name="Bruemmer F."/>
            <person name="Labrenz M."/>
            <person name="Spormann A.M."/>
            <person name="Op den Camp H."/>
            <person name="Overmann J."/>
            <person name="Amann R."/>
            <person name="Jetten M.S.M."/>
            <person name="Mascher T."/>
            <person name="Medema M.H."/>
            <person name="Devos D.P."/>
            <person name="Kaster A.-K."/>
            <person name="Ovreas L."/>
            <person name="Rohde M."/>
            <person name="Galperin M.Y."/>
            <person name="Jogler C."/>
        </authorList>
    </citation>
    <scope>NUCLEOTIDE SEQUENCE [LARGE SCALE GENOMIC DNA]</scope>
    <source>
        <strain evidence="3 4">EC9</strain>
    </source>
</reference>
<evidence type="ECO:0000313" key="3">
    <source>
        <dbReference type="EMBL" id="QDS89578.1"/>
    </source>
</evidence>